<gene>
    <name evidence="2" type="ORF">WJX72_003003</name>
</gene>
<comment type="caution">
    <text evidence="2">The sequence shown here is derived from an EMBL/GenBank/DDBJ whole genome shotgun (WGS) entry which is preliminary data.</text>
</comment>
<protein>
    <submittedName>
        <fullName evidence="2">Uncharacterized protein</fullName>
    </submittedName>
</protein>
<organism evidence="2 3">
    <name type="scientific">[Myrmecia] bisecta</name>
    <dbReference type="NCBI Taxonomy" id="41462"/>
    <lineage>
        <taxon>Eukaryota</taxon>
        <taxon>Viridiplantae</taxon>
        <taxon>Chlorophyta</taxon>
        <taxon>core chlorophytes</taxon>
        <taxon>Trebouxiophyceae</taxon>
        <taxon>Trebouxiales</taxon>
        <taxon>Trebouxiaceae</taxon>
        <taxon>Myrmecia</taxon>
    </lineage>
</organism>
<comment type="subcellular location">
    <subcellularLocation>
        <location evidence="1">Cytoplasm</location>
        <location evidence="1">Cytoskeleton</location>
        <location evidence="1">Cilium axoneme</location>
    </subcellularLocation>
</comment>
<reference evidence="2 3" key="1">
    <citation type="journal article" date="2024" name="Nat. Commun.">
        <title>Phylogenomics reveals the evolutionary origins of lichenization in chlorophyte algae.</title>
        <authorList>
            <person name="Puginier C."/>
            <person name="Libourel C."/>
            <person name="Otte J."/>
            <person name="Skaloud P."/>
            <person name="Haon M."/>
            <person name="Grisel S."/>
            <person name="Petersen M."/>
            <person name="Berrin J.G."/>
            <person name="Delaux P.M."/>
            <person name="Dal Grande F."/>
            <person name="Keller J."/>
        </authorList>
    </citation>
    <scope>NUCLEOTIDE SEQUENCE [LARGE SCALE GENOMIC DNA]</scope>
    <source>
        <strain evidence="2 3">SAG 2043</strain>
    </source>
</reference>
<sequence length="610" mass="65704">MHISADTTLWADVCAAEAGRRSPAGGRTVAAHRRLTVAHKQQISRSWKDVFYLFESLAKDPRMRQEREEGIYANVDFARTTSCAQYQHAPGLPQLNSGTLVTDLDKAVVYDNDSGHLVTAWCTHFSADAPDLQGLVSFVADRGVDRVIIQGTAMDQIQSNDNLAHLPCQLAPHEAKAFMRLLGRDSRLPDRARKECASLARSECAAFEACCQPISDICFWGLQDGEFNRVSAENAFALAVSPGKGRWSQQVDLSGLDLEWSTGTVTACAAPGLATFVAPREGTGKECLAALAGEPCSDTQDPPIALTYLDLSHFRPLAAADGCRGLTRAVLRRHPSLQVLKLAGCNVEAILGQPGPAGGRDALPVSLQHLTSLDLTGATELSPATLATLLMHCHHLRTLSCGECTSVAAQGGPAAVLTSLGTSEAKAVRNLYVTTPKCRAEGTTRPSSSQALTLRMANVSDEGMHAVLTSCRQLSTLQLLQCSGPFSDATTEGLAHRRPIQRLHDLRIVGGAERLTDVGLARLLDTHQAALQRLELDCPSLHFVEVVECSSPSPTEALASTPDAAIAGAGVYKHHVTAPATVYLKKRVRNVGTWLTKRPYREEDWQMSNW</sequence>
<proteinExistence type="predicted"/>
<name>A0AAW1PLA4_9CHLO</name>
<keyword evidence="3" id="KW-1185">Reference proteome</keyword>
<evidence type="ECO:0000256" key="1">
    <source>
        <dbReference type="ARBA" id="ARBA00004430"/>
    </source>
</evidence>
<accession>A0AAW1PLA4</accession>
<dbReference type="PANTHER" id="PTHR13382">
    <property type="entry name" value="MITOCHONDRIAL ATP SYNTHASE COUPLING FACTOR B"/>
    <property type="match status" value="1"/>
</dbReference>
<dbReference type="GO" id="GO:0005930">
    <property type="term" value="C:axoneme"/>
    <property type="evidence" value="ECO:0007669"/>
    <property type="project" value="UniProtKB-SubCell"/>
</dbReference>
<dbReference type="InterPro" id="IPR032675">
    <property type="entry name" value="LRR_dom_sf"/>
</dbReference>
<dbReference type="AlphaFoldDB" id="A0AAW1PLA4"/>
<dbReference type="InterPro" id="IPR050648">
    <property type="entry name" value="F-box_LRR-repeat"/>
</dbReference>
<dbReference type="EMBL" id="JALJOR010000011">
    <property type="protein sequence ID" value="KAK9808752.1"/>
    <property type="molecule type" value="Genomic_DNA"/>
</dbReference>
<dbReference type="Proteomes" id="UP001489004">
    <property type="component" value="Unassembled WGS sequence"/>
</dbReference>
<evidence type="ECO:0000313" key="3">
    <source>
        <dbReference type="Proteomes" id="UP001489004"/>
    </source>
</evidence>
<dbReference type="Gene3D" id="3.80.10.10">
    <property type="entry name" value="Ribonuclease Inhibitor"/>
    <property type="match status" value="1"/>
</dbReference>
<evidence type="ECO:0000313" key="2">
    <source>
        <dbReference type="EMBL" id="KAK9808752.1"/>
    </source>
</evidence>
<dbReference type="SUPFAM" id="SSF52047">
    <property type="entry name" value="RNI-like"/>
    <property type="match status" value="1"/>
</dbReference>